<proteinExistence type="predicted"/>
<name>A0A317KV26_9BACI</name>
<reference evidence="5 6" key="1">
    <citation type="submission" date="2018-05" db="EMBL/GenBank/DDBJ databases">
        <title>Genomic analysis of Gracilibacillus dipsosauri DD1 reveals novel features of a salt-tolerant amylase.</title>
        <authorList>
            <person name="Deutch C.E."/>
            <person name="Yang S."/>
        </authorList>
    </citation>
    <scope>NUCLEOTIDE SEQUENCE [LARGE SCALE GENOMIC DNA]</scope>
    <source>
        <strain evidence="5 6">DD1</strain>
    </source>
</reference>
<dbReference type="OrthoDB" id="9810250at2"/>
<dbReference type="PROSITE" id="PS50977">
    <property type="entry name" value="HTH_TETR_2"/>
    <property type="match status" value="1"/>
</dbReference>
<dbReference type="PANTHER" id="PTHR43479:SF23">
    <property type="entry name" value="HTH TETR-TYPE DOMAIN-CONTAINING PROTEIN"/>
    <property type="match status" value="1"/>
</dbReference>
<dbReference type="Gene3D" id="1.10.357.10">
    <property type="entry name" value="Tetracycline Repressor, domain 2"/>
    <property type="match status" value="1"/>
</dbReference>
<gene>
    <name evidence="5" type="ORF">DLJ74_15790</name>
</gene>
<keyword evidence="6" id="KW-1185">Reference proteome</keyword>
<evidence type="ECO:0000256" key="1">
    <source>
        <dbReference type="ARBA" id="ARBA00022491"/>
    </source>
</evidence>
<keyword evidence="2 3" id="KW-0238">DNA-binding</keyword>
<dbReference type="SUPFAM" id="SSF46689">
    <property type="entry name" value="Homeodomain-like"/>
    <property type="match status" value="1"/>
</dbReference>
<dbReference type="InterPro" id="IPR001647">
    <property type="entry name" value="HTH_TetR"/>
</dbReference>
<evidence type="ECO:0000313" key="5">
    <source>
        <dbReference type="EMBL" id="PWU67392.1"/>
    </source>
</evidence>
<dbReference type="GO" id="GO:0003677">
    <property type="term" value="F:DNA binding"/>
    <property type="evidence" value="ECO:0007669"/>
    <property type="project" value="UniProtKB-UniRule"/>
</dbReference>
<dbReference type="RefSeq" id="WP_109985182.1">
    <property type="nucleotide sequence ID" value="NZ_QGTD01000015.1"/>
</dbReference>
<dbReference type="PANTHER" id="PTHR43479">
    <property type="entry name" value="ACREF/ENVCD OPERON REPRESSOR-RELATED"/>
    <property type="match status" value="1"/>
</dbReference>
<evidence type="ECO:0000256" key="3">
    <source>
        <dbReference type="PROSITE-ProRule" id="PRU00335"/>
    </source>
</evidence>
<evidence type="ECO:0000313" key="6">
    <source>
        <dbReference type="Proteomes" id="UP000245624"/>
    </source>
</evidence>
<dbReference type="Proteomes" id="UP000245624">
    <property type="component" value="Unassembled WGS sequence"/>
</dbReference>
<dbReference type="AlphaFoldDB" id="A0A317KV26"/>
<dbReference type="Pfam" id="PF14278">
    <property type="entry name" value="TetR_C_8"/>
    <property type="match status" value="1"/>
</dbReference>
<feature type="DNA-binding region" description="H-T-H motif" evidence="3">
    <location>
        <begin position="36"/>
        <end position="55"/>
    </location>
</feature>
<dbReference type="InterPro" id="IPR039532">
    <property type="entry name" value="TetR_C_Firmicutes"/>
</dbReference>
<feature type="domain" description="HTH tetR-type" evidence="4">
    <location>
        <begin position="13"/>
        <end position="73"/>
    </location>
</feature>
<dbReference type="InterPro" id="IPR009057">
    <property type="entry name" value="Homeodomain-like_sf"/>
</dbReference>
<sequence length="194" mass="22454">MVNKKEKIDPRILRTRKLLRDAFIELLLEMDIKKISVNRLAEKATINRVTFYLHYKDITDMMDKMADDMVEDISNVIEEARVNRTSNQPTGEVLAKCLEYIAVNANFYKVVLTTRGVPLFKDRLMQLLVEKIMSGIENRGSESFGEKAGIQKEILIWYDSSALIGTIVAWLKNDMPYSPNYLAQQFALIHNRHK</sequence>
<dbReference type="EMBL" id="QGTD01000015">
    <property type="protein sequence ID" value="PWU67392.1"/>
    <property type="molecule type" value="Genomic_DNA"/>
</dbReference>
<accession>A0A317KV26</accession>
<keyword evidence="1" id="KW-0678">Repressor</keyword>
<protein>
    <submittedName>
        <fullName evidence="5">TetR family transcriptional regulator</fullName>
    </submittedName>
</protein>
<dbReference type="InterPro" id="IPR050624">
    <property type="entry name" value="HTH-type_Tx_Regulator"/>
</dbReference>
<evidence type="ECO:0000259" key="4">
    <source>
        <dbReference type="PROSITE" id="PS50977"/>
    </source>
</evidence>
<evidence type="ECO:0000256" key="2">
    <source>
        <dbReference type="ARBA" id="ARBA00023125"/>
    </source>
</evidence>
<comment type="caution">
    <text evidence="5">The sequence shown here is derived from an EMBL/GenBank/DDBJ whole genome shotgun (WGS) entry which is preliminary data.</text>
</comment>
<organism evidence="5 6">
    <name type="scientific">Gracilibacillus dipsosauri</name>
    <dbReference type="NCBI Taxonomy" id="178340"/>
    <lineage>
        <taxon>Bacteria</taxon>
        <taxon>Bacillati</taxon>
        <taxon>Bacillota</taxon>
        <taxon>Bacilli</taxon>
        <taxon>Bacillales</taxon>
        <taxon>Bacillaceae</taxon>
        <taxon>Gracilibacillus</taxon>
    </lineage>
</organism>